<reference evidence="1" key="5">
    <citation type="journal article" date="2021" name="G3 (Bethesda)">
        <title>Aegilops tauschii genome assembly Aet v5.0 features greater sequence contiguity and improved annotation.</title>
        <authorList>
            <person name="Wang L."/>
            <person name="Zhu T."/>
            <person name="Rodriguez J.C."/>
            <person name="Deal K.R."/>
            <person name="Dubcovsky J."/>
            <person name="McGuire P.E."/>
            <person name="Lux T."/>
            <person name="Spannagl M."/>
            <person name="Mayer K.F.X."/>
            <person name="Baldrich P."/>
            <person name="Meyers B.C."/>
            <person name="Huo N."/>
            <person name="Gu Y.Q."/>
            <person name="Zhou H."/>
            <person name="Devos K.M."/>
            <person name="Bennetzen J.L."/>
            <person name="Unver T."/>
            <person name="Budak H."/>
            <person name="Gulick P.J."/>
            <person name="Galiba G."/>
            <person name="Kalapos B."/>
            <person name="Nelson D.R."/>
            <person name="Li P."/>
            <person name="You F.M."/>
            <person name="Luo M.C."/>
            <person name="Dvorak J."/>
        </authorList>
    </citation>
    <scope>NUCLEOTIDE SEQUENCE [LARGE SCALE GENOMIC DNA]</scope>
    <source>
        <strain evidence="1">cv. AL8/78</strain>
    </source>
</reference>
<dbReference type="Proteomes" id="UP000015105">
    <property type="component" value="Chromosome 5D"/>
</dbReference>
<evidence type="ECO:0000313" key="1">
    <source>
        <dbReference type="EnsemblPlants" id="AET5Gv21003100.6"/>
    </source>
</evidence>
<reference evidence="1" key="4">
    <citation type="submission" date="2019-03" db="UniProtKB">
        <authorList>
            <consortium name="EnsemblPlants"/>
        </authorList>
    </citation>
    <scope>IDENTIFICATION</scope>
</reference>
<reference evidence="1" key="3">
    <citation type="journal article" date="2017" name="Nature">
        <title>Genome sequence of the progenitor of the wheat D genome Aegilops tauschii.</title>
        <authorList>
            <person name="Luo M.C."/>
            <person name="Gu Y.Q."/>
            <person name="Puiu D."/>
            <person name="Wang H."/>
            <person name="Twardziok S.O."/>
            <person name="Deal K.R."/>
            <person name="Huo N."/>
            <person name="Zhu T."/>
            <person name="Wang L."/>
            <person name="Wang Y."/>
            <person name="McGuire P.E."/>
            <person name="Liu S."/>
            <person name="Long H."/>
            <person name="Ramasamy R.K."/>
            <person name="Rodriguez J.C."/>
            <person name="Van S.L."/>
            <person name="Yuan L."/>
            <person name="Wang Z."/>
            <person name="Xia Z."/>
            <person name="Xiao L."/>
            <person name="Anderson O.D."/>
            <person name="Ouyang S."/>
            <person name="Liang Y."/>
            <person name="Zimin A.V."/>
            <person name="Pertea G."/>
            <person name="Qi P."/>
            <person name="Bennetzen J.L."/>
            <person name="Dai X."/>
            <person name="Dawson M.W."/>
            <person name="Muller H.G."/>
            <person name="Kugler K."/>
            <person name="Rivarola-Duarte L."/>
            <person name="Spannagl M."/>
            <person name="Mayer K.F.X."/>
            <person name="Lu F.H."/>
            <person name="Bevan M.W."/>
            <person name="Leroy P."/>
            <person name="Li P."/>
            <person name="You F.M."/>
            <person name="Sun Q."/>
            <person name="Liu Z."/>
            <person name="Lyons E."/>
            <person name="Wicker T."/>
            <person name="Salzberg S.L."/>
            <person name="Devos K.M."/>
            <person name="Dvorak J."/>
        </authorList>
    </citation>
    <scope>NUCLEOTIDE SEQUENCE [LARGE SCALE GENOMIC DNA]</scope>
    <source>
        <strain evidence="1">cv. AL8/78</strain>
    </source>
</reference>
<reference evidence="2" key="1">
    <citation type="journal article" date="2014" name="Science">
        <title>Ancient hybridizations among the ancestral genomes of bread wheat.</title>
        <authorList>
            <consortium name="International Wheat Genome Sequencing Consortium,"/>
            <person name="Marcussen T."/>
            <person name="Sandve S.R."/>
            <person name="Heier L."/>
            <person name="Spannagl M."/>
            <person name="Pfeifer M."/>
            <person name="Jakobsen K.S."/>
            <person name="Wulff B.B."/>
            <person name="Steuernagel B."/>
            <person name="Mayer K.F."/>
            <person name="Olsen O.A."/>
        </authorList>
    </citation>
    <scope>NUCLEOTIDE SEQUENCE [LARGE SCALE GENOMIC DNA]</scope>
    <source>
        <strain evidence="2">cv. AL8/78</strain>
    </source>
</reference>
<keyword evidence="2" id="KW-1185">Reference proteome</keyword>
<proteinExistence type="predicted"/>
<organism evidence="1 2">
    <name type="scientific">Aegilops tauschii subsp. strangulata</name>
    <name type="common">Goatgrass</name>
    <dbReference type="NCBI Taxonomy" id="200361"/>
    <lineage>
        <taxon>Eukaryota</taxon>
        <taxon>Viridiplantae</taxon>
        <taxon>Streptophyta</taxon>
        <taxon>Embryophyta</taxon>
        <taxon>Tracheophyta</taxon>
        <taxon>Spermatophyta</taxon>
        <taxon>Magnoliopsida</taxon>
        <taxon>Liliopsida</taxon>
        <taxon>Poales</taxon>
        <taxon>Poaceae</taxon>
        <taxon>BOP clade</taxon>
        <taxon>Pooideae</taxon>
        <taxon>Triticodae</taxon>
        <taxon>Triticeae</taxon>
        <taxon>Triticinae</taxon>
        <taxon>Aegilops</taxon>
    </lineage>
</organism>
<sequence>MSGRQMRSLWWSHTIWCPSTTPAHHSTTNNHLFRSYTDTLDCTTIICGTGSRSGRSGWSCEWRWWSPTWRRRAAGVAPVAAAQVGGGVGPDGGSRGRRRRRCWTIFLLLLQKSQ</sequence>
<dbReference type="EnsemblPlants" id="AET5Gv21003100.6">
    <property type="protein sequence ID" value="AET5Gv21003100.6"/>
    <property type="gene ID" value="AET5Gv21003100"/>
</dbReference>
<dbReference type="Gramene" id="AET5Gv21003100.6">
    <property type="protein sequence ID" value="AET5Gv21003100.6"/>
    <property type="gene ID" value="AET5Gv21003100"/>
</dbReference>
<dbReference type="AlphaFoldDB" id="A0A453M1M6"/>
<protein>
    <submittedName>
        <fullName evidence="1">Uncharacterized protein</fullName>
    </submittedName>
</protein>
<reference evidence="2" key="2">
    <citation type="journal article" date="2017" name="Nat. Plants">
        <title>The Aegilops tauschii genome reveals multiple impacts of transposons.</title>
        <authorList>
            <person name="Zhao G."/>
            <person name="Zou C."/>
            <person name="Li K."/>
            <person name="Wang K."/>
            <person name="Li T."/>
            <person name="Gao L."/>
            <person name="Zhang X."/>
            <person name="Wang H."/>
            <person name="Yang Z."/>
            <person name="Liu X."/>
            <person name="Jiang W."/>
            <person name="Mao L."/>
            <person name="Kong X."/>
            <person name="Jiao Y."/>
            <person name="Jia J."/>
        </authorList>
    </citation>
    <scope>NUCLEOTIDE SEQUENCE [LARGE SCALE GENOMIC DNA]</scope>
    <source>
        <strain evidence="2">cv. AL8/78</strain>
    </source>
</reference>
<name>A0A453M1M6_AEGTS</name>
<evidence type="ECO:0000313" key="2">
    <source>
        <dbReference type="Proteomes" id="UP000015105"/>
    </source>
</evidence>
<accession>A0A453M1M6</accession>